<protein>
    <recommendedName>
        <fullName evidence="5">Lipoprotein</fullName>
    </recommendedName>
</protein>
<dbReference type="KEGG" id="ntd:EGO55_07270"/>
<dbReference type="EMBL" id="BASZ01000010">
    <property type="protein sequence ID" value="GAD50635.1"/>
    <property type="molecule type" value="Genomic_DNA"/>
</dbReference>
<keyword evidence="4" id="KW-1185">Reference proteome</keyword>
<evidence type="ECO:0000313" key="3">
    <source>
        <dbReference type="EMBL" id="GAD50635.1"/>
    </source>
</evidence>
<feature type="chain" id="PRO_5030177786" description="Lipoprotein" evidence="2">
    <location>
        <begin position="16"/>
        <end position="196"/>
    </location>
</feature>
<organism evidence="3 4">
    <name type="scientific">Caenibius tardaugens NBRC 16725</name>
    <dbReference type="NCBI Taxonomy" id="1219035"/>
    <lineage>
        <taxon>Bacteria</taxon>
        <taxon>Pseudomonadati</taxon>
        <taxon>Pseudomonadota</taxon>
        <taxon>Alphaproteobacteria</taxon>
        <taxon>Sphingomonadales</taxon>
        <taxon>Erythrobacteraceae</taxon>
        <taxon>Caenibius</taxon>
    </lineage>
</organism>
<keyword evidence="2" id="KW-0732">Signal</keyword>
<comment type="caution">
    <text evidence="3">The sequence shown here is derived from an EMBL/GenBank/DDBJ whole genome shotgun (WGS) entry which is preliminary data.</text>
</comment>
<accession>U2YP09</accession>
<evidence type="ECO:0000256" key="2">
    <source>
        <dbReference type="SAM" id="SignalP"/>
    </source>
</evidence>
<dbReference type="OrthoDB" id="7068885at2"/>
<gene>
    <name evidence="3" type="ORF">NT2_10_00800</name>
</gene>
<evidence type="ECO:0000313" key="4">
    <source>
        <dbReference type="Proteomes" id="UP000016568"/>
    </source>
</evidence>
<proteinExistence type="predicted"/>
<dbReference type="RefSeq" id="WP_021691453.1">
    <property type="nucleotide sequence ID" value="NZ_BASZ01000010.1"/>
</dbReference>
<dbReference type="AlphaFoldDB" id="U2YP09"/>
<feature type="region of interest" description="Disordered" evidence="1">
    <location>
        <begin position="21"/>
        <end position="41"/>
    </location>
</feature>
<evidence type="ECO:0008006" key="5">
    <source>
        <dbReference type="Google" id="ProtNLM"/>
    </source>
</evidence>
<feature type="signal peptide" evidence="2">
    <location>
        <begin position="1"/>
        <end position="15"/>
    </location>
</feature>
<dbReference type="eggNOG" id="ENOG5033197">
    <property type="taxonomic scope" value="Bacteria"/>
</dbReference>
<reference evidence="3 4" key="1">
    <citation type="submission" date="2013-09" db="EMBL/GenBank/DDBJ databases">
        <title>Whole genome shotgun sequence of Novosphingobium tardaugens NBRC 16725.</title>
        <authorList>
            <person name="Isaki S."/>
            <person name="Hosoyama A."/>
            <person name="Tsuchikane K."/>
            <person name="Katsumata H."/>
            <person name="Ando Y."/>
            <person name="Yamazaki S."/>
            <person name="Fujita N."/>
        </authorList>
    </citation>
    <scope>NUCLEOTIDE SEQUENCE [LARGE SCALE GENOMIC DNA]</scope>
    <source>
        <strain evidence="3 4">NBRC 16725</strain>
    </source>
</reference>
<evidence type="ECO:0000256" key="1">
    <source>
        <dbReference type="SAM" id="MobiDB-lite"/>
    </source>
</evidence>
<dbReference type="PROSITE" id="PS51257">
    <property type="entry name" value="PROKAR_LIPOPROTEIN"/>
    <property type="match status" value="1"/>
</dbReference>
<name>U2YP09_9SPHN</name>
<sequence>MKRLVPVVLAPLALAACQSDTPVQSTPAPSPPASQGSVPSGYPLAPELTRLEWSKAENRKDCAPIVFTNSGGAGVNARAAEYSGGWAVAYDLPGMRSAFGVAGSGLLDGDGDDMRAKERQLRAQWPYFRMLSDLPQPSFAGYGVQGAKAYPADNPGGTGLDSLAYVQISGQKCLYNVWSKLGREHLETLLVSLRML</sequence>
<dbReference type="Proteomes" id="UP000016568">
    <property type="component" value="Unassembled WGS sequence"/>
</dbReference>